<feature type="compositionally biased region" description="Acidic residues" evidence="1">
    <location>
        <begin position="230"/>
        <end position="269"/>
    </location>
</feature>
<dbReference type="Pfam" id="PF23750">
    <property type="entry name" value="RsgI_M"/>
    <property type="match status" value="1"/>
</dbReference>
<reference evidence="4" key="2">
    <citation type="submission" date="2021-09" db="EMBL/GenBank/DDBJ databases">
        <authorList>
            <person name="Gilroy R."/>
        </authorList>
    </citation>
    <scope>NUCLEOTIDE SEQUENCE</scope>
    <source>
        <strain evidence="4">CHK124-7917</strain>
    </source>
</reference>
<evidence type="ECO:0000259" key="3">
    <source>
        <dbReference type="Pfam" id="PF23750"/>
    </source>
</evidence>
<comment type="caution">
    <text evidence="4">The sequence shown here is derived from an EMBL/GenBank/DDBJ whole genome shotgun (WGS) entry which is preliminary data.</text>
</comment>
<keyword evidence="2" id="KW-1133">Transmembrane helix</keyword>
<proteinExistence type="predicted"/>
<name>A0A921GHU4_9ACTN</name>
<reference evidence="4" key="1">
    <citation type="journal article" date="2021" name="PeerJ">
        <title>Extensive microbial diversity within the chicken gut microbiome revealed by metagenomics and culture.</title>
        <authorList>
            <person name="Gilroy R."/>
            <person name="Ravi A."/>
            <person name="Getino M."/>
            <person name="Pursley I."/>
            <person name="Horton D.L."/>
            <person name="Alikhan N.F."/>
            <person name="Baker D."/>
            <person name="Gharbi K."/>
            <person name="Hall N."/>
            <person name="Watson M."/>
            <person name="Adriaenssens E.M."/>
            <person name="Foster-Nyarko E."/>
            <person name="Jarju S."/>
            <person name="Secka A."/>
            <person name="Antonio M."/>
            <person name="Oren A."/>
            <person name="Chaudhuri R.R."/>
            <person name="La Ragione R."/>
            <person name="Hildebrand F."/>
            <person name="Pallen M.J."/>
        </authorList>
    </citation>
    <scope>NUCLEOTIDE SEQUENCE</scope>
    <source>
        <strain evidence="4">CHK124-7917</strain>
    </source>
</reference>
<evidence type="ECO:0000313" key="5">
    <source>
        <dbReference type="Proteomes" id="UP000697330"/>
    </source>
</evidence>
<feature type="transmembrane region" description="Helical" evidence="2">
    <location>
        <begin position="68"/>
        <end position="88"/>
    </location>
</feature>
<organism evidence="4 5">
    <name type="scientific">Thermophilibacter provencensis</name>
    <dbReference type="NCBI Taxonomy" id="1852386"/>
    <lineage>
        <taxon>Bacteria</taxon>
        <taxon>Bacillati</taxon>
        <taxon>Actinomycetota</taxon>
        <taxon>Coriobacteriia</taxon>
        <taxon>Coriobacteriales</taxon>
        <taxon>Atopobiaceae</taxon>
        <taxon>Thermophilibacter</taxon>
    </lineage>
</organism>
<protein>
    <recommendedName>
        <fullName evidence="3">Anti-sigma factor RsgI-like middle domain-containing protein</fullName>
    </recommendedName>
</protein>
<dbReference type="RefSeq" id="WP_274959848.1">
    <property type="nucleotide sequence ID" value="NZ_DYWQ01000173.1"/>
</dbReference>
<dbReference type="InterPro" id="IPR055431">
    <property type="entry name" value="RsgI_M"/>
</dbReference>
<dbReference type="Proteomes" id="UP000697330">
    <property type="component" value="Unassembled WGS sequence"/>
</dbReference>
<keyword evidence="2" id="KW-0472">Membrane</keyword>
<dbReference type="AlphaFoldDB" id="A0A921GHU4"/>
<accession>A0A921GHU4</accession>
<evidence type="ECO:0000256" key="1">
    <source>
        <dbReference type="SAM" id="MobiDB-lite"/>
    </source>
</evidence>
<feature type="domain" description="Anti-sigma factor RsgI-like middle" evidence="3">
    <location>
        <begin position="93"/>
        <end position="188"/>
    </location>
</feature>
<feature type="compositionally biased region" description="Low complexity" evidence="1">
    <location>
        <begin position="210"/>
        <end position="220"/>
    </location>
</feature>
<dbReference type="EMBL" id="DYWQ01000173">
    <property type="protein sequence ID" value="HJF46371.1"/>
    <property type="molecule type" value="Genomic_DNA"/>
</dbReference>
<keyword evidence="2" id="KW-0812">Transmembrane</keyword>
<gene>
    <name evidence="4" type="ORF">K8U72_11430</name>
</gene>
<evidence type="ECO:0000256" key="2">
    <source>
        <dbReference type="SAM" id="Phobius"/>
    </source>
</evidence>
<evidence type="ECO:0000313" key="4">
    <source>
        <dbReference type="EMBL" id="HJF46371.1"/>
    </source>
</evidence>
<sequence>MSYLIMECAASYAVALDEEGRFVKVPNLGYEVGQEVDDVVTFEGSPFGEADVIPFEARRVRRTRGRRAALLAAAACLAVAVVAGAAVWQVPVGTVYMSINPEVSIAVNRLDRVVGLDGENDDGDDLIEGFSYYGRTIDEVSDGLADRAEERGYLDDGGTIELTVESDDEEWKTATEDRLIVELEVHLDHRVVVTGAGETAAPAPAPEPSAPSVQAPSPESAPDEGVVPPAEDDDWDDDRDDGWDDDGDADDDDDDDADDDDDDDNDDDD</sequence>
<feature type="region of interest" description="Disordered" evidence="1">
    <location>
        <begin position="198"/>
        <end position="269"/>
    </location>
</feature>